<dbReference type="Proteomes" id="UP000824782">
    <property type="component" value="Unassembled WGS sequence"/>
</dbReference>
<evidence type="ECO:0000256" key="7">
    <source>
        <dbReference type="ARBA" id="ARBA00022824"/>
    </source>
</evidence>
<gene>
    <name evidence="13" type="ORF">GDO81_027988</name>
</gene>
<dbReference type="GO" id="GO:0005789">
    <property type="term" value="C:endoplasmic reticulum membrane"/>
    <property type="evidence" value="ECO:0007669"/>
    <property type="project" value="UniProtKB-SubCell"/>
</dbReference>
<dbReference type="EMBL" id="WNYA01000674">
    <property type="protein sequence ID" value="KAG8547577.1"/>
    <property type="molecule type" value="Genomic_DNA"/>
</dbReference>
<dbReference type="PANTHER" id="PTHR24300:SF379">
    <property type="entry name" value="CYTOCHROME P450 2K4"/>
    <property type="match status" value="1"/>
</dbReference>
<keyword evidence="12" id="KW-0472">Membrane</keyword>
<evidence type="ECO:0000256" key="4">
    <source>
        <dbReference type="ARBA" id="ARBA00010617"/>
    </source>
</evidence>
<protein>
    <recommendedName>
        <fullName evidence="15">Cytochrome P450</fullName>
    </recommendedName>
</protein>
<dbReference type="PRINTS" id="PR00463">
    <property type="entry name" value="EP450I"/>
</dbReference>
<dbReference type="FunFam" id="1.10.630.10:FF:000238">
    <property type="entry name" value="Cytochrome P450 2A6"/>
    <property type="match status" value="1"/>
</dbReference>
<evidence type="ECO:0000256" key="1">
    <source>
        <dbReference type="ARBA" id="ARBA00001971"/>
    </source>
</evidence>
<evidence type="ECO:0000313" key="13">
    <source>
        <dbReference type="EMBL" id="KAG8547577.1"/>
    </source>
</evidence>
<evidence type="ECO:0000256" key="10">
    <source>
        <dbReference type="ARBA" id="ARBA00023004"/>
    </source>
</evidence>
<evidence type="ECO:0000313" key="14">
    <source>
        <dbReference type="Proteomes" id="UP000824782"/>
    </source>
</evidence>
<evidence type="ECO:0000256" key="9">
    <source>
        <dbReference type="ARBA" id="ARBA00023002"/>
    </source>
</evidence>
<dbReference type="GO" id="GO:0016712">
    <property type="term" value="F:oxidoreductase activity, acting on paired donors, with incorporation or reduction of molecular oxygen, reduced flavin or flavoprotein as one donor, and incorporation of one atom of oxygen"/>
    <property type="evidence" value="ECO:0007669"/>
    <property type="project" value="TreeGrafter"/>
</dbReference>
<dbReference type="PANTHER" id="PTHR24300">
    <property type="entry name" value="CYTOCHROME P450 508A4-RELATED"/>
    <property type="match status" value="1"/>
</dbReference>
<dbReference type="SUPFAM" id="SSF48264">
    <property type="entry name" value="Cytochrome P450"/>
    <property type="match status" value="1"/>
</dbReference>
<evidence type="ECO:0000256" key="6">
    <source>
        <dbReference type="ARBA" id="ARBA00022723"/>
    </source>
</evidence>
<dbReference type="GO" id="GO:0020037">
    <property type="term" value="F:heme binding"/>
    <property type="evidence" value="ECO:0007669"/>
    <property type="project" value="InterPro"/>
</dbReference>
<evidence type="ECO:0000256" key="11">
    <source>
        <dbReference type="ARBA" id="ARBA00023033"/>
    </source>
</evidence>
<dbReference type="GO" id="GO:0006805">
    <property type="term" value="P:xenobiotic metabolic process"/>
    <property type="evidence" value="ECO:0007669"/>
    <property type="project" value="TreeGrafter"/>
</dbReference>
<keyword evidence="9" id="KW-0560">Oxidoreductase</keyword>
<organism evidence="13 14">
    <name type="scientific">Engystomops pustulosus</name>
    <name type="common">Tungara frog</name>
    <name type="synonym">Physalaemus pustulosus</name>
    <dbReference type="NCBI Taxonomy" id="76066"/>
    <lineage>
        <taxon>Eukaryota</taxon>
        <taxon>Metazoa</taxon>
        <taxon>Chordata</taxon>
        <taxon>Craniata</taxon>
        <taxon>Vertebrata</taxon>
        <taxon>Euteleostomi</taxon>
        <taxon>Amphibia</taxon>
        <taxon>Batrachia</taxon>
        <taxon>Anura</taxon>
        <taxon>Neobatrachia</taxon>
        <taxon>Hyloidea</taxon>
        <taxon>Leptodactylidae</taxon>
        <taxon>Leiuperinae</taxon>
        <taxon>Engystomops</taxon>
    </lineage>
</organism>
<dbReference type="PRINTS" id="PR00385">
    <property type="entry name" value="P450"/>
</dbReference>
<reference evidence="13" key="1">
    <citation type="thesis" date="2020" institute="ProQuest LLC" country="789 East Eisenhower Parkway, Ann Arbor, MI, USA">
        <title>Comparative Genomics and Chromosome Evolution.</title>
        <authorList>
            <person name="Mudd A.B."/>
        </authorList>
    </citation>
    <scope>NUCLEOTIDE SEQUENCE</scope>
    <source>
        <strain evidence="13">237g6f4</strain>
        <tissue evidence="13">Blood</tissue>
    </source>
</reference>
<dbReference type="InterPro" id="IPR036396">
    <property type="entry name" value="Cyt_P450_sf"/>
</dbReference>
<name>A0AAV6ZJN8_ENGPU</name>
<evidence type="ECO:0000256" key="2">
    <source>
        <dbReference type="ARBA" id="ARBA00004174"/>
    </source>
</evidence>
<evidence type="ECO:0000256" key="8">
    <source>
        <dbReference type="ARBA" id="ARBA00022848"/>
    </source>
</evidence>
<comment type="cofactor">
    <cofactor evidence="1">
        <name>heme</name>
        <dbReference type="ChEBI" id="CHEBI:30413"/>
    </cofactor>
</comment>
<dbReference type="InterPro" id="IPR050182">
    <property type="entry name" value="Cytochrome_P450_fam2"/>
</dbReference>
<dbReference type="AlphaFoldDB" id="A0AAV6ZJN8"/>
<keyword evidence="11" id="KW-0503">Monooxygenase</keyword>
<dbReference type="GO" id="GO:0005506">
    <property type="term" value="F:iron ion binding"/>
    <property type="evidence" value="ECO:0007669"/>
    <property type="project" value="InterPro"/>
</dbReference>
<evidence type="ECO:0008006" key="15">
    <source>
        <dbReference type="Google" id="ProtNLM"/>
    </source>
</evidence>
<keyword evidence="8" id="KW-0492">Microsome</keyword>
<comment type="similarity">
    <text evidence="4">Belongs to the cytochrome P450 family.</text>
</comment>
<evidence type="ECO:0000256" key="3">
    <source>
        <dbReference type="ARBA" id="ARBA00004406"/>
    </source>
</evidence>
<evidence type="ECO:0000256" key="12">
    <source>
        <dbReference type="ARBA" id="ARBA00023136"/>
    </source>
</evidence>
<keyword evidence="5" id="KW-0349">Heme</keyword>
<dbReference type="GO" id="GO:0006082">
    <property type="term" value="P:organic acid metabolic process"/>
    <property type="evidence" value="ECO:0007669"/>
    <property type="project" value="TreeGrafter"/>
</dbReference>
<dbReference type="Pfam" id="PF00067">
    <property type="entry name" value="p450"/>
    <property type="match status" value="1"/>
</dbReference>
<keyword evidence="10" id="KW-0408">Iron</keyword>
<sequence length="343" mass="39752">MGSVRMVVLSGYETVRSALVDYADEFSERPYINIFEDMNQGFGITFSHGENWKAMRRFTLSTLRDLGMGKRTIEDRIIEECGYLIKLFESLEGKPTDLTTSVVSAVSNIIASIIFGQRFDYQDPNLLKFIGLVDENRRFIGSPSVAIYNMFPVFRYVLKAHKKVKQNIAELHYFLRKQITERNESLERDDLKGYMDAFLIKNRNREKSNPMTYFHENNLLGSVTNLFMAGTDTTSSTLRWAISYMTLNPEIQRKVHEEIDRVIGSAVPRAEHRKNVPYTNAVIHETQRFANILPLNLPRATSQDIQFQGYYLPKVNVLIPHLESVLYDETQFEKPQIFYQNIS</sequence>
<keyword evidence="7" id="KW-0256">Endoplasmic reticulum</keyword>
<evidence type="ECO:0000256" key="5">
    <source>
        <dbReference type="ARBA" id="ARBA00022617"/>
    </source>
</evidence>
<keyword evidence="14" id="KW-1185">Reference proteome</keyword>
<keyword evidence="6" id="KW-0479">Metal-binding</keyword>
<accession>A0AAV6ZJN8</accession>
<proteinExistence type="inferred from homology"/>
<dbReference type="InterPro" id="IPR002401">
    <property type="entry name" value="Cyt_P450_E_grp-I"/>
</dbReference>
<dbReference type="InterPro" id="IPR001128">
    <property type="entry name" value="Cyt_P450"/>
</dbReference>
<comment type="subcellular location">
    <subcellularLocation>
        <location evidence="3">Endoplasmic reticulum membrane</location>
        <topology evidence="3">Peripheral membrane protein</topology>
    </subcellularLocation>
    <subcellularLocation>
        <location evidence="2">Microsome membrane</location>
        <topology evidence="2">Peripheral membrane protein</topology>
    </subcellularLocation>
</comment>
<comment type="caution">
    <text evidence="13">The sequence shown here is derived from an EMBL/GenBank/DDBJ whole genome shotgun (WGS) entry which is preliminary data.</text>
</comment>
<dbReference type="Gene3D" id="1.10.630.10">
    <property type="entry name" value="Cytochrome P450"/>
    <property type="match status" value="1"/>
</dbReference>